<proteinExistence type="predicted"/>
<gene>
    <name evidence="2" type="ORF">E2C01_102126</name>
</gene>
<dbReference type="AlphaFoldDB" id="A0A5B7KBR9"/>
<feature type="transmembrane region" description="Helical" evidence="1">
    <location>
        <begin position="21"/>
        <end position="40"/>
    </location>
</feature>
<accession>A0A5B7KBR9</accession>
<evidence type="ECO:0000256" key="1">
    <source>
        <dbReference type="SAM" id="Phobius"/>
    </source>
</evidence>
<dbReference type="EMBL" id="VSRR010150543">
    <property type="protein sequence ID" value="MPD06321.1"/>
    <property type="molecule type" value="Genomic_DNA"/>
</dbReference>
<comment type="caution">
    <text evidence="2">The sequence shown here is derived from an EMBL/GenBank/DDBJ whole genome shotgun (WGS) entry which is preliminary data.</text>
</comment>
<keyword evidence="1" id="KW-1133">Transmembrane helix</keyword>
<organism evidence="2 3">
    <name type="scientific">Portunus trituberculatus</name>
    <name type="common">Swimming crab</name>
    <name type="synonym">Neptunus trituberculatus</name>
    <dbReference type="NCBI Taxonomy" id="210409"/>
    <lineage>
        <taxon>Eukaryota</taxon>
        <taxon>Metazoa</taxon>
        <taxon>Ecdysozoa</taxon>
        <taxon>Arthropoda</taxon>
        <taxon>Crustacea</taxon>
        <taxon>Multicrustacea</taxon>
        <taxon>Malacostraca</taxon>
        <taxon>Eumalacostraca</taxon>
        <taxon>Eucarida</taxon>
        <taxon>Decapoda</taxon>
        <taxon>Pleocyemata</taxon>
        <taxon>Brachyura</taxon>
        <taxon>Eubrachyura</taxon>
        <taxon>Portunoidea</taxon>
        <taxon>Portunidae</taxon>
        <taxon>Portuninae</taxon>
        <taxon>Portunus</taxon>
    </lineage>
</organism>
<dbReference type="Proteomes" id="UP000324222">
    <property type="component" value="Unassembled WGS sequence"/>
</dbReference>
<sequence length="89" mass="9689">MRSTAQRDVTRRAVMASKGRVGLRGAISFFIIVKRVPVLLNKSTLISAFRTSVGDKDAVAGMTSHLIPWNWSFFGCASRGICVASSSER</sequence>
<keyword evidence="1" id="KW-0812">Transmembrane</keyword>
<evidence type="ECO:0000313" key="3">
    <source>
        <dbReference type="Proteomes" id="UP000324222"/>
    </source>
</evidence>
<reference evidence="2 3" key="1">
    <citation type="submission" date="2019-05" db="EMBL/GenBank/DDBJ databases">
        <title>Another draft genome of Portunus trituberculatus and its Hox gene families provides insights of decapod evolution.</title>
        <authorList>
            <person name="Jeong J.-H."/>
            <person name="Song I."/>
            <person name="Kim S."/>
            <person name="Choi T."/>
            <person name="Kim D."/>
            <person name="Ryu S."/>
            <person name="Kim W."/>
        </authorList>
    </citation>
    <scope>NUCLEOTIDE SEQUENCE [LARGE SCALE GENOMIC DNA]</scope>
    <source>
        <tissue evidence="2">Muscle</tissue>
    </source>
</reference>
<name>A0A5B7KBR9_PORTR</name>
<protein>
    <submittedName>
        <fullName evidence="2">Uncharacterized protein</fullName>
    </submittedName>
</protein>
<keyword evidence="3" id="KW-1185">Reference proteome</keyword>
<evidence type="ECO:0000313" key="2">
    <source>
        <dbReference type="EMBL" id="MPD06321.1"/>
    </source>
</evidence>
<keyword evidence="1" id="KW-0472">Membrane</keyword>